<dbReference type="AlphaFoldDB" id="A0ABD3G1S8"/>
<feature type="repeat" description="ANK" evidence="3">
    <location>
        <begin position="45"/>
        <end position="81"/>
    </location>
</feature>
<proteinExistence type="predicted"/>
<name>A0ABD3G1S8_9STRA</name>
<protein>
    <submittedName>
        <fullName evidence="5">Uncharacterized protein</fullName>
    </submittedName>
</protein>
<accession>A0ABD3G1S8</accession>
<evidence type="ECO:0000313" key="6">
    <source>
        <dbReference type="Proteomes" id="UP001632037"/>
    </source>
</evidence>
<dbReference type="Proteomes" id="UP001632037">
    <property type="component" value="Unassembled WGS sequence"/>
</dbReference>
<dbReference type="SMART" id="SM00248">
    <property type="entry name" value="ANK"/>
    <property type="match status" value="3"/>
</dbReference>
<dbReference type="InterPro" id="IPR002110">
    <property type="entry name" value="Ankyrin_rpt"/>
</dbReference>
<evidence type="ECO:0000256" key="2">
    <source>
        <dbReference type="ARBA" id="ARBA00023043"/>
    </source>
</evidence>
<feature type="region of interest" description="Disordered" evidence="4">
    <location>
        <begin position="276"/>
        <end position="313"/>
    </location>
</feature>
<dbReference type="PROSITE" id="PS50088">
    <property type="entry name" value="ANK_REPEAT"/>
    <property type="match status" value="2"/>
</dbReference>
<evidence type="ECO:0000256" key="1">
    <source>
        <dbReference type="ARBA" id="ARBA00022737"/>
    </source>
</evidence>
<dbReference type="InterPro" id="IPR036770">
    <property type="entry name" value="Ankyrin_rpt-contain_sf"/>
</dbReference>
<dbReference type="Gene3D" id="2.30.29.30">
    <property type="entry name" value="Pleckstrin-homology domain (PH domain)/Phosphotyrosine-binding domain (PTB)"/>
    <property type="match status" value="1"/>
</dbReference>
<comment type="caution">
    <text evidence="5">The sequence shown here is derived from an EMBL/GenBank/DDBJ whole genome shotgun (WGS) entry which is preliminary data.</text>
</comment>
<keyword evidence="1" id="KW-0677">Repeat</keyword>
<evidence type="ECO:0000256" key="4">
    <source>
        <dbReference type="SAM" id="MobiDB-lite"/>
    </source>
</evidence>
<dbReference type="InterPro" id="IPR011993">
    <property type="entry name" value="PH-like_dom_sf"/>
</dbReference>
<gene>
    <name evidence="5" type="ORF">V7S43_002529</name>
</gene>
<feature type="repeat" description="ANK" evidence="3">
    <location>
        <begin position="84"/>
        <end position="116"/>
    </location>
</feature>
<keyword evidence="6" id="KW-1185">Reference proteome</keyword>
<feature type="compositionally biased region" description="Polar residues" evidence="4">
    <location>
        <begin position="276"/>
        <end position="285"/>
    </location>
</feature>
<evidence type="ECO:0000256" key="3">
    <source>
        <dbReference type="PROSITE-ProRule" id="PRU00023"/>
    </source>
</evidence>
<sequence>MLGLLWGEGWSVWRAAKKARLDKLEVLLAVELQPNVLVNRKHPVRGLTPLMATTRAKNTTSVASCVRILISYGADVNTVDNTKNKNTALHYAASNNKATAIDVLLNAGANVFARNADGLTALDLAWMNGRREASRVLMKRIQLQSGWLDMSARLSKPRWKRCWCVVLTGDSEDSAQLCVFNEPDQVRPSKMLLFSSSSSAVIPSWSPFEFHVDGVQAQHLHLRNDIVASVETRLYSEFVFATDGWEPPNDRWSWVKALRASCAFTTGDRRVPRIQRQQLAQSSQRTVRKRSELRLSSPLSTGRRSLQEESFKD</sequence>
<dbReference type="SUPFAM" id="SSF48403">
    <property type="entry name" value="Ankyrin repeat"/>
    <property type="match status" value="1"/>
</dbReference>
<dbReference type="PROSITE" id="PS50297">
    <property type="entry name" value="ANK_REP_REGION"/>
    <property type="match status" value="2"/>
</dbReference>
<dbReference type="Pfam" id="PF12796">
    <property type="entry name" value="Ank_2"/>
    <property type="match status" value="1"/>
</dbReference>
<organism evidence="5 6">
    <name type="scientific">Phytophthora oleae</name>
    <dbReference type="NCBI Taxonomy" id="2107226"/>
    <lineage>
        <taxon>Eukaryota</taxon>
        <taxon>Sar</taxon>
        <taxon>Stramenopiles</taxon>
        <taxon>Oomycota</taxon>
        <taxon>Peronosporomycetes</taxon>
        <taxon>Peronosporales</taxon>
        <taxon>Peronosporaceae</taxon>
        <taxon>Phytophthora</taxon>
    </lineage>
</organism>
<dbReference type="Gene3D" id="1.25.40.20">
    <property type="entry name" value="Ankyrin repeat-containing domain"/>
    <property type="match status" value="1"/>
</dbReference>
<evidence type="ECO:0000313" key="5">
    <source>
        <dbReference type="EMBL" id="KAL3671861.1"/>
    </source>
</evidence>
<dbReference type="PANTHER" id="PTHR24171">
    <property type="entry name" value="ANKYRIN REPEAT DOMAIN-CONTAINING PROTEIN 39-RELATED"/>
    <property type="match status" value="1"/>
</dbReference>
<dbReference type="SUPFAM" id="SSF50729">
    <property type="entry name" value="PH domain-like"/>
    <property type="match status" value="1"/>
</dbReference>
<reference evidence="5 6" key="1">
    <citation type="submission" date="2024-09" db="EMBL/GenBank/DDBJ databases">
        <title>Genome sequencing and assembly of Phytophthora oleae, isolate VK10A, causative agent of rot of olive drupes.</title>
        <authorList>
            <person name="Conti Taguali S."/>
            <person name="Riolo M."/>
            <person name="La Spada F."/>
            <person name="Cacciola S.O."/>
            <person name="Dionisio G."/>
        </authorList>
    </citation>
    <scope>NUCLEOTIDE SEQUENCE [LARGE SCALE GENOMIC DNA]</scope>
    <source>
        <strain evidence="5 6">VK10A</strain>
    </source>
</reference>
<dbReference type="EMBL" id="JBIMZQ010000004">
    <property type="protein sequence ID" value="KAL3671861.1"/>
    <property type="molecule type" value="Genomic_DNA"/>
</dbReference>
<keyword evidence="2 3" id="KW-0040">ANK repeat</keyword>